<dbReference type="Pfam" id="PF01814">
    <property type="entry name" value="Hemerythrin"/>
    <property type="match status" value="1"/>
</dbReference>
<protein>
    <submittedName>
        <fullName evidence="2">Hemerythrin HHE cation binding domain-containing protein</fullName>
    </submittedName>
</protein>
<dbReference type="Gene3D" id="1.20.120.520">
    <property type="entry name" value="nmb1532 protein domain like"/>
    <property type="match status" value="1"/>
</dbReference>
<keyword evidence="3" id="KW-1185">Reference proteome</keyword>
<reference evidence="3" key="1">
    <citation type="submission" date="2016-10" db="EMBL/GenBank/DDBJ databases">
        <authorList>
            <person name="Varghese N."/>
            <person name="Submissions S."/>
        </authorList>
    </citation>
    <scope>NUCLEOTIDE SEQUENCE [LARGE SCALE GENOMIC DNA]</scope>
    <source>
        <strain evidence="3">DSM 26471</strain>
    </source>
</reference>
<sequence length="187" mass="21741">MTYPVNKRQGLPEEMQLLLRDYPRDTWPDHPNFTRSVQKWMSAHDMFRALSSYLREDTEAFLDKRMEDQIYAQKLAKYGHILLQSLHGHHTWEDRRFFPELGHAESRLIAGLDMLETDHEALDGTLETFKRGANRIVQLAHLSPADMYDEAGAIHAHVDKIGSILDRHLADEEDLVVPIILHHKLRG</sequence>
<dbReference type="CDD" id="cd12108">
    <property type="entry name" value="Hr-like"/>
    <property type="match status" value="1"/>
</dbReference>
<evidence type="ECO:0000313" key="2">
    <source>
        <dbReference type="EMBL" id="SFI54990.1"/>
    </source>
</evidence>
<dbReference type="InterPro" id="IPR012312">
    <property type="entry name" value="Hemerythrin-like"/>
</dbReference>
<feature type="domain" description="Hemerythrin-like" evidence="1">
    <location>
        <begin position="37"/>
        <end position="179"/>
    </location>
</feature>
<evidence type="ECO:0000313" key="3">
    <source>
        <dbReference type="Proteomes" id="UP000199630"/>
    </source>
</evidence>
<dbReference type="STRING" id="588602.SAMN04487991_0230"/>
<proteinExistence type="predicted"/>
<dbReference type="AlphaFoldDB" id="A0A1I3J4B9"/>
<evidence type="ECO:0000259" key="1">
    <source>
        <dbReference type="Pfam" id="PF01814"/>
    </source>
</evidence>
<dbReference type="Proteomes" id="UP000199630">
    <property type="component" value="Unassembled WGS sequence"/>
</dbReference>
<accession>A0A1I3J4B9</accession>
<name>A0A1I3J4B9_9RHOB</name>
<gene>
    <name evidence="2" type="ORF">SAMN04487991_0230</name>
</gene>
<dbReference type="EMBL" id="FORH01000001">
    <property type="protein sequence ID" value="SFI54990.1"/>
    <property type="molecule type" value="Genomic_DNA"/>
</dbReference>
<organism evidence="2 3">
    <name type="scientific">Celeribacter neptunius</name>
    <dbReference type="NCBI Taxonomy" id="588602"/>
    <lineage>
        <taxon>Bacteria</taxon>
        <taxon>Pseudomonadati</taxon>
        <taxon>Pseudomonadota</taxon>
        <taxon>Alphaproteobacteria</taxon>
        <taxon>Rhodobacterales</taxon>
        <taxon>Roseobacteraceae</taxon>
        <taxon>Celeribacter</taxon>
    </lineage>
</organism>